<dbReference type="Gene3D" id="3.30.450.40">
    <property type="match status" value="1"/>
</dbReference>
<dbReference type="InterPro" id="IPR036390">
    <property type="entry name" value="WH_DNA-bd_sf"/>
</dbReference>
<sequence length="254" mass="27532">MKPTRTLLRGLEVMEVLSRASEPVGPTRVAELVGLDKATVGRLLHTLCEAGYARQNDSGAYQLTAKIMRLASGATLQPGIRELAHGHLLALRDVTSETVHLGIRDDDQVIYIDKIDGTHPVRLVSAIGQTMPLHTTALGKVALAWMAVDEREKLLARLPLTARTEFSIVDLDSLRAELDRTRARGYAIDDRENEDHARCVGAPIVAQDGEVVAMISVSGPSYRVTDADRVADLGMKCRDTAAIISGEFGRTGTI</sequence>
<name>A0A895YN62_9ACTN</name>
<dbReference type="GO" id="GO:0045892">
    <property type="term" value="P:negative regulation of DNA-templated transcription"/>
    <property type="evidence" value="ECO:0007669"/>
    <property type="project" value="TreeGrafter"/>
</dbReference>
<dbReference type="SMART" id="SM00346">
    <property type="entry name" value="HTH_ICLR"/>
    <property type="match status" value="1"/>
</dbReference>
<dbReference type="InterPro" id="IPR014757">
    <property type="entry name" value="Tscrpt_reg_IclR_C"/>
</dbReference>
<feature type="domain" description="HTH iclR-type" evidence="4">
    <location>
        <begin position="4"/>
        <end position="65"/>
    </location>
</feature>
<dbReference type="Pfam" id="PF09339">
    <property type="entry name" value="HTH_IclR"/>
    <property type="match status" value="1"/>
</dbReference>
<dbReference type="InterPro" id="IPR005471">
    <property type="entry name" value="Tscrpt_reg_IclR_N"/>
</dbReference>
<organism evidence="6 7">
    <name type="scientific">Natronosporangium hydrolyticum</name>
    <dbReference type="NCBI Taxonomy" id="2811111"/>
    <lineage>
        <taxon>Bacteria</taxon>
        <taxon>Bacillati</taxon>
        <taxon>Actinomycetota</taxon>
        <taxon>Actinomycetes</taxon>
        <taxon>Micromonosporales</taxon>
        <taxon>Micromonosporaceae</taxon>
        <taxon>Natronosporangium</taxon>
    </lineage>
</organism>
<protein>
    <submittedName>
        <fullName evidence="6">IclR family transcriptional regulator</fullName>
    </submittedName>
</protein>
<dbReference type="EMBL" id="CP070499">
    <property type="protein sequence ID" value="QSB15368.1"/>
    <property type="molecule type" value="Genomic_DNA"/>
</dbReference>
<evidence type="ECO:0000256" key="1">
    <source>
        <dbReference type="ARBA" id="ARBA00023015"/>
    </source>
</evidence>
<evidence type="ECO:0000259" key="4">
    <source>
        <dbReference type="PROSITE" id="PS51077"/>
    </source>
</evidence>
<gene>
    <name evidence="6" type="ORF">JQS43_03120</name>
</gene>
<keyword evidence="2" id="KW-0238">DNA-binding</keyword>
<keyword evidence="7" id="KW-1185">Reference proteome</keyword>
<evidence type="ECO:0000313" key="6">
    <source>
        <dbReference type="EMBL" id="QSB15368.1"/>
    </source>
</evidence>
<dbReference type="GO" id="GO:0003677">
    <property type="term" value="F:DNA binding"/>
    <property type="evidence" value="ECO:0007669"/>
    <property type="project" value="UniProtKB-KW"/>
</dbReference>
<dbReference type="Pfam" id="PF01614">
    <property type="entry name" value="IclR_C"/>
    <property type="match status" value="1"/>
</dbReference>
<feature type="domain" description="IclR-ED" evidence="5">
    <location>
        <begin position="66"/>
        <end position="250"/>
    </location>
</feature>
<dbReference type="PROSITE" id="PS51078">
    <property type="entry name" value="ICLR_ED"/>
    <property type="match status" value="1"/>
</dbReference>
<keyword evidence="1" id="KW-0805">Transcription regulation</keyword>
<proteinExistence type="predicted"/>
<dbReference type="InterPro" id="IPR050707">
    <property type="entry name" value="HTH_MetabolicPath_Reg"/>
</dbReference>
<dbReference type="SUPFAM" id="SSF46785">
    <property type="entry name" value="Winged helix' DNA-binding domain"/>
    <property type="match status" value="1"/>
</dbReference>
<accession>A0A895YN62</accession>
<dbReference type="AlphaFoldDB" id="A0A895YN62"/>
<evidence type="ECO:0000313" key="7">
    <source>
        <dbReference type="Proteomes" id="UP000662857"/>
    </source>
</evidence>
<dbReference type="KEGG" id="nhy:JQS43_03120"/>
<dbReference type="PANTHER" id="PTHR30136:SF24">
    <property type="entry name" value="HTH-TYPE TRANSCRIPTIONAL REPRESSOR ALLR"/>
    <property type="match status" value="1"/>
</dbReference>
<dbReference type="InterPro" id="IPR029016">
    <property type="entry name" value="GAF-like_dom_sf"/>
</dbReference>
<reference evidence="6" key="1">
    <citation type="submission" date="2021-02" db="EMBL/GenBank/DDBJ databases">
        <title>Natrosporangium hydrolyticum gen. nov., sp. nov, a haloalkaliphilic actinobacterium from a soda solonchak soil.</title>
        <authorList>
            <person name="Sorokin D.Y."/>
            <person name="Khijniak T.V."/>
            <person name="Zakharycheva A.P."/>
            <person name="Boueva O.V."/>
            <person name="Ariskina E.V."/>
            <person name="Hahnke R.L."/>
            <person name="Bunk B."/>
            <person name="Sproer C."/>
            <person name="Schumann P."/>
            <person name="Evtushenko L.I."/>
            <person name="Kublanov I.V."/>
        </authorList>
    </citation>
    <scope>NUCLEOTIDE SEQUENCE</scope>
    <source>
        <strain evidence="6">DSM 106523</strain>
    </source>
</reference>
<evidence type="ECO:0000256" key="3">
    <source>
        <dbReference type="ARBA" id="ARBA00023163"/>
    </source>
</evidence>
<dbReference type="GO" id="GO:0003700">
    <property type="term" value="F:DNA-binding transcription factor activity"/>
    <property type="evidence" value="ECO:0007669"/>
    <property type="project" value="TreeGrafter"/>
</dbReference>
<evidence type="ECO:0000256" key="2">
    <source>
        <dbReference type="ARBA" id="ARBA00023125"/>
    </source>
</evidence>
<evidence type="ECO:0000259" key="5">
    <source>
        <dbReference type="PROSITE" id="PS51078"/>
    </source>
</evidence>
<dbReference type="SUPFAM" id="SSF55781">
    <property type="entry name" value="GAF domain-like"/>
    <property type="match status" value="1"/>
</dbReference>
<dbReference type="Gene3D" id="1.10.10.10">
    <property type="entry name" value="Winged helix-like DNA-binding domain superfamily/Winged helix DNA-binding domain"/>
    <property type="match status" value="1"/>
</dbReference>
<keyword evidence="3" id="KW-0804">Transcription</keyword>
<dbReference type="Proteomes" id="UP000662857">
    <property type="component" value="Chromosome"/>
</dbReference>
<dbReference type="InterPro" id="IPR036388">
    <property type="entry name" value="WH-like_DNA-bd_sf"/>
</dbReference>
<dbReference type="PANTHER" id="PTHR30136">
    <property type="entry name" value="HELIX-TURN-HELIX TRANSCRIPTIONAL REGULATOR, ICLR FAMILY"/>
    <property type="match status" value="1"/>
</dbReference>
<dbReference type="RefSeq" id="WP_239677547.1">
    <property type="nucleotide sequence ID" value="NZ_CP070499.1"/>
</dbReference>
<dbReference type="PROSITE" id="PS51077">
    <property type="entry name" value="HTH_ICLR"/>
    <property type="match status" value="1"/>
</dbReference>